<dbReference type="EMBL" id="QFQP01000021">
    <property type="protein sequence ID" value="PZR09301.1"/>
    <property type="molecule type" value="Genomic_DNA"/>
</dbReference>
<evidence type="ECO:0000256" key="2">
    <source>
        <dbReference type="ARBA" id="ARBA00007613"/>
    </source>
</evidence>
<evidence type="ECO:0000313" key="11">
    <source>
        <dbReference type="Proteomes" id="UP000249061"/>
    </source>
</evidence>
<proteinExistence type="inferred from homology"/>
<keyword evidence="9" id="KW-0732">Signal</keyword>
<dbReference type="GO" id="GO:1990281">
    <property type="term" value="C:efflux pump complex"/>
    <property type="evidence" value="ECO:0007669"/>
    <property type="project" value="TreeGrafter"/>
</dbReference>
<evidence type="ECO:0000256" key="8">
    <source>
        <dbReference type="SAM" id="Coils"/>
    </source>
</evidence>
<keyword evidence="3" id="KW-0813">Transport</keyword>
<evidence type="ECO:0000256" key="4">
    <source>
        <dbReference type="ARBA" id="ARBA00022452"/>
    </source>
</evidence>
<evidence type="ECO:0000313" key="10">
    <source>
        <dbReference type="EMBL" id="PZR09301.1"/>
    </source>
</evidence>
<protein>
    <recommendedName>
        <fullName evidence="12">TolC family protein</fullName>
    </recommendedName>
</protein>
<feature type="chain" id="PRO_5015899094" description="TolC family protein" evidence="9">
    <location>
        <begin position="19"/>
        <end position="462"/>
    </location>
</feature>
<dbReference type="GO" id="GO:0009279">
    <property type="term" value="C:cell outer membrane"/>
    <property type="evidence" value="ECO:0007669"/>
    <property type="project" value="UniProtKB-SubCell"/>
</dbReference>
<feature type="coiled-coil region" evidence="8">
    <location>
        <begin position="187"/>
        <end position="214"/>
    </location>
</feature>
<keyword evidence="5" id="KW-0812">Transmembrane</keyword>
<comment type="caution">
    <text evidence="10">The sequence shown here is derived from an EMBL/GenBank/DDBJ whole genome shotgun (WGS) entry which is preliminary data.</text>
</comment>
<evidence type="ECO:0000256" key="3">
    <source>
        <dbReference type="ARBA" id="ARBA00022448"/>
    </source>
</evidence>
<keyword evidence="4" id="KW-1134">Transmembrane beta strand</keyword>
<dbReference type="Pfam" id="PF02321">
    <property type="entry name" value="OEP"/>
    <property type="match status" value="2"/>
</dbReference>
<dbReference type="GO" id="GO:0015562">
    <property type="term" value="F:efflux transmembrane transporter activity"/>
    <property type="evidence" value="ECO:0007669"/>
    <property type="project" value="InterPro"/>
</dbReference>
<evidence type="ECO:0000256" key="7">
    <source>
        <dbReference type="ARBA" id="ARBA00023237"/>
    </source>
</evidence>
<comment type="similarity">
    <text evidence="2">Belongs to the outer membrane factor (OMF) (TC 1.B.17) family.</text>
</comment>
<dbReference type="InterPro" id="IPR003423">
    <property type="entry name" value="OMP_efflux"/>
</dbReference>
<dbReference type="AlphaFoldDB" id="A0A2W5VG82"/>
<feature type="signal peptide" evidence="9">
    <location>
        <begin position="1"/>
        <end position="18"/>
    </location>
</feature>
<keyword evidence="7" id="KW-0998">Cell outer membrane</keyword>
<dbReference type="PANTHER" id="PTHR30026:SF20">
    <property type="entry name" value="OUTER MEMBRANE PROTEIN TOLC"/>
    <property type="match status" value="1"/>
</dbReference>
<comment type="subcellular location">
    <subcellularLocation>
        <location evidence="1">Cell outer membrane</location>
    </subcellularLocation>
</comment>
<evidence type="ECO:0000256" key="1">
    <source>
        <dbReference type="ARBA" id="ARBA00004442"/>
    </source>
</evidence>
<keyword evidence="8" id="KW-0175">Coiled coil</keyword>
<gene>
    <name evidence="10" type="ORF">DI536_22225</name>
</gene>
<dbReference type="SUPFAM" id="SSF56954">
    <property type="entry name" value="Outer membrane efflux proteins (OEP)"/>
    <property type="match status" value="1"/>
</dbReference>
<keyword evidence="6" id="KW-0472">Membrane</keyword>
<dbReference type="Proteomes" id="UP000249061">
    <property type="component" value="Unassembled WGS sequence"/>
</dbReference>
<organism evidence="10 11">
    <name type="scientific">Archangium gephyra</name>
    <dbReference type="NCBI Taxonomy" id="48"/>
    <lineage>
        <taxon>Bacteria</taxon>
        <taxon>Pseudomonadati</taxon>
        <taxon>Myxococcota</taxon>
        <taxon>Myxococcia</taxon>
        <taxon>Myxococcales</taxon>
        <taxon>Cystobacterineae</taxon>
        <taxon>Archangiaceae</taxon>
        <taxon>Archangium</taxon>
    </lineage>
</organism>
<reference evidence="10 11" key="1">
    <citation type="submission" date="2017-08" db="EMBL/GenBank/DDBJ databases">
        <title>Infants hospitalized years apart are colonized by the same room-sourced microbial strains.</title>
        <authorList>
            <person name="Brooks B."/>
            <person name="Olm M.R."/>
            <person name="Firek B.A."/>
            <person name="Baker R."/>
            <person name="Thomas B.C."/>
            <person name="Morowitz M.J."/>
            <person name="Banfield J.F."/>
        </authorList>
    </citation>
    <scope>NUCLEOTIDE SEQUENCE [LARGE SCALE GENOMIC DNA]</scope>
    <source>
        <strain evidence="10">S2_003_000_R2_14</strain>
    </source>
</reference>
<evidence type="ECO:0000256" key="5">
    <source>
        <dbReference type="ARBA" id="ARBA00022692"/>
    </source>
</evidence>
<evidence type="ECO:0008006" key="12">
    <source>
        <dbReference type="Google" id="ProtNLM"/>
    </source>
</evidence>
<accession>A0A2W5VG82</accession>
<evidence type="ECO:0000256" key="6">
    <source>
        <dbReference type="ARBA" id="ARBA00023136"/>
    </source>
</evidence>
<name>A0A2W5VG82_9BACT</name>
<dbReference type="GO" id="GO:0015288">
    <property type="term" value="F:porin activity"/>
    <property type="evidence" value="ECO:0007669"/>
    <property type="project" value="TreeGrafter"/>
</dbReference>
<sequence length="462" mass="49568">MKTAAAVMVALVSASAFAQTDLKSFVDAAHKENVDRRISIEQRNKASADFTAAWGGLLPALTVQGVWTHNQFAAELNLPRTDSDGNPVLARDSNGQLVITPSLVRDTTTGQVNFNPNAGAATPEYVSRAIQLQDQLTAVFRIDLPIIDVARWIRVAGAGINKESAELREAYTKDLITRQVVGAYYGYAAALALRQSAEKSLAAAEAQAKLMEIRTQVGSTTELDLARARAEVQRNRQTVADAVSMIATSRRTLRTLTMLEPPETLPDWSDNTAPEPSLEELEKRVDDLPAVKASDKEAKAGELASSGAALTLVPTVNANFTENISNATGFTGQNAAYSFGLTAAWRLDVPTVANIAGAQALANQARLAAEKTRLQSRDQINADFQRFTASLIKIEAARAQVAAASRAAQVARDRYAVGSATQIDVIQAERDLFTSELGHIQARTELATARASLRISSALPLE</sequence>
<dbReference type="Gene3D" id="1.20.1600.10">
    <property type="entry name" value="Outer membrane efflux proteins (OEP)"/>
    <property type="match status" value="1"/>
</dbReference>
<dbReference type="PANTHER" id="PTHR30026">
    <property type="entry name" value="OUTER MEMBRANE PROTEIN TOLC"/>
    <property type="match status" value="1"/>
</dbReference>
<evidence type="ECO:0000256" key="9">
    <source>
        <dbReference type="SAM" id="SignalP"/>
    </source>
</evidence>
<dbReference type="InterPro" id="IPR051906">
    <property type="entry name" value="TolC-like"/>
</dbReference>